<feature type="region of interest" description="Disordered" evidence="1">
    <location>
        <begin position="216"/>
        <end position="328"/>
    </location>
</feature>
<dbReference type="Proteomes" id="UP000799766">
    <property type="component" value="Unassembled WGS sequence"/>
</dbReference>
<feature type="region of interest" description="Disordered" evidence="1">
    <location>
        <begin position="377"/>
        <end position="409"/>
    </location>
</feature>
<feature type="compositionally biased region" description="Low complexity" evidence="1">
    <location>
        <begin position="1334"/>
        <end position="1346"/>
    </location>
</feature>
<organism evidence="2 3">
    <name type="scientific">Lineolata rhizophorae</name>
    <dbReference type="NCBI Taxonomy" id="578093"/>
    <lineage>
        <taxon>Eukaryota</taxon>
        <taxon>Fungi</taxon>
        <taxon>Dikarya</taxon>
        <taxon>Ascomycota</taxon>
        <taxon>Pezizomycotina</taxon>
        <taxon>Dothideomycetes</taxon>
        <taxon>Dothideomycetes incertae sedis</taxon>
        <taxon>Lineolatales</taxon>
        <taxon>Lineolataceae</taxon>
        <taxon>Lineolata</taxon>
    </lineage>
</organism>
<gene>
    <name evidence="2" type="ORF">BDY21DRAFT_370267</name>
</gene>
<feature type="compositionally biased region" description="Pro residues" evidence="1">
    <location>
        <begin position="284"/>
        <end position="295"/>
    </location>
</feature>
<accession>A0A6A6P6D5</accession>
<feature type="compositionally biased region" description="Pro residues" evidence="1">
    <location>
        <begin position="168"/>
        <end position="178"/>
    </location>
</feature>
<feature type="compositionally biased region" description="Polar residues" evidence="1">
    <location>
        <begin position="545"/>
        <end position="562"/>
    </location>
</feature>
<feature type="compositionally biased region" description="Low complexity" evidence="1">
    <location>
        <begin position="1429"/>
        <end position="1445"/>
    </location>
</feature>
<evidence type="ECO:0000256" key="1">
    <source>
        <dbReference type="SAM" id="MobiDB-lite"/>
    </source>
</evidence>
<feature type="compositionally biased region" description="Low complexity" evidence="1">
    <location>
        <begin position="1248"/>
        <end position="1258"/>
    </location>
</feature>
<keyword evidence="3" id="KW-1185">Reference proteome</keyword>
<feature type="region of interest" description="Disordered" evidence="1">
    <location>
        <begin position="1241"/>
        <end position="1282"/>
    </location>
</feature>
<feature type="compositionally biased region" description="Low complexity" evidence="1">
    <location>
        <begin position="257"/>
        <end position="283"/>
    </location>
</feature>
<evidence type="ECO:0000313" key="2">
    <source>
        <dbReference type="EMBL" id="KAF2459550.1"/>
    </source>
</evidence>
<feature type="compositionally biased region" description="Low complexity" evidence="1">
    <location>
        <begin position="1"/>
        <end position="13"/>
    </location>
</feature>
<feature type="region of interest" description="Disordered" evidence="1">
    <location>
        <begin position="1324"/>
        <end position="1346"/>
    </location>
</feature>
<dbReference type="EMBL" id="MU001675">
    <property type="protein sequence ID" value="KAF2459550.1"/>
    <property type="molecule type" value="Genomic_DNA"/>
</dbReference>
<dbReference type="OrthoDB" id="3922633at2759"/>
<feature type="compositionally biased region" description="Gly residues" evidence="1">
    <location>
        <begin position="1324"/>
        <end position="1333"/>
    </location>
</feature>
<feature type="compositionally biased region" description="Polar residues" evidence="1">
    <location>
        <begin position="651"/>
        <end position="677"/>
    </location>
</feature>
<feature type="compositionally biased region" description="Polar residues" evidence="1">
    <location>
        <begin position="305"/>
        <end position="321"/>
    </location>
</feature>
<feature type="compositionally biased region" description="Low complexity" evidence="1">
    <location>
        <begin position="695"/>
        <end position="718"/>
    </location>
</feature>
<feature type="compositionally biased region" description="Basic and acidic residues" evidence="1">
    <location>
        <begin position="678"/>
        <end position="689"/>
    </location>
</feature>
<name>A0A6A6P6D5_9PEZI</name>
<feature type="compositionally biased region" description="Basic and acidic residues" evidence="1">
    <location>
        <begin position="377"/>
        <end position="402"/>
    </location>
</feature>
<proteinExistence type="predicted"/>
<feature type="compositionally biased region" description="Polar residues" evidence="1">
    <location>
        <begin position="1019"/>
        <end position="1031"/>
    </location>
</feature>
<feature type="compositionally biased region" description="Polar residues" evidence="1">
    <location>
        <begin position="584"/>
        <end position="616"/>
    </location>
</feature>
<reference evidence="2" key="1">
    <citation type="journal article" date="2020" name="Stud. Mycol.">
        <title>101 Dothideomycetes genomes: a test case for predicting lifestyles and emergence of pathogens.</title>
        <authorList>
            <person name="Haridas S."/>
            <person name="Albert R."/>
            <person name="Binder M."/>
            <person name="Bloem J."/>
            <person name="Labutti K."/>
            <person name="Salamov A."/>
            <person name="Andreopoulos B."/>
            <person name="Baker S."/>
            <person name="Barry K."/>
            <person name="Bills G."/>
            <person name="Bluhm B."/>
            <person name="Cannon C."/>
            <person name="Castanera R."/>
            <person name="Culley D."/>
            <person name="Daum C."/>
            <person name="Ezra D."/>
            <person name="Gonzalez J."/>
            <person name="Henrissat B."/>
            <person name="Kuo A."/>
            <person name="Liang C."/>
            <person name="Lipzen A."/>
            <person name="Lutzoni F."/>
            <person name="Magnuson J."/>
            <person name="Mondo S."/>
            <person name="Nolan M."/>
            <person name="Ohm R."/>
            <person name="Pangilinan J."/>
            <person name="Park H.-J."/>
            <person name="Ramirez L."/>
            <person name="Alfaro M."/>
            <person name="Sun H."/>
            <person name="Tritt A."/>
            <person name="Yoshinaga Y."/>
            <person name="Zwiers L.-H."/>
            <person name="Turgeon B."/>
            <person name="Goodwin S."/>
            <person name="Spatafora J."/>
            <person name="Crous P."/>
            <person name="Grigoriev I."/>
        </authorList>
    </citation>
    <scope>NUCLEOTIDE SEQUENCE</scope>
    <source>
        <strain evidence="2">ATCC 16933</strain>
    </source>
</reference>
<feature type="compositionally biased region" description="Basic and acidic residues" evidence="1">
    <location>
        <begin position="240"/>
        <end position="249"/>
    </location>
</feature>
<feature type="region of interest" description="Disordered" evidence="1">
    <location>
        <begin position="1000"/>
        <end position="1227"/>
    </location>
</feature>
<feature type="region of interest" description="Disordered" evidence="1">
    <location>
        <begin position="161"/>
        <end position="184"/>
    </location>
</feature>
<feature type="compositionally biased region" description="Low complexity" evidence="1">
    <location>
        <begin position="41"/>
        <end position="62"/>
    </location>
</feature>
<feature type="compositionally biased region" description="Low complexity" evidence="1">
    <location>
        <begin position="877"/>
        <end position="890"/>
    </location>
</feature>
<feature type="region of interest" description="Disordered" evidence="1">
    <location>
        <begin position="489"/>
        <end position="766"/>
    </location>
</feature>
<sequence>MSTSSMAAAMASTKQQPPDTAFNPAVSRMLRTSMDTGDLFPGGASSRGSGGPQRRSGSRPGSAHSHYSRPDTAMSRREHHHHHQSKPSTASSKPKSVKNNKNVPQYIADTASPTLVDGLPLNSLIPQAASRNSGRSFSLTDAAVQYSAHHPAFADAAFARPASGQRPRGPPMFDPGRPPSASTHHLRYVPRNERMRPRPCSPAMSEYTGTQRRQHEYGMGMDPNMHPNMHPNGHYSHHTLRPDMGDPRRSGRHGSRPRSNSTTGNAMRAVSSSSSAAMHSDIPSDPPSSPPPTPPDGGSIKFAVNSRTSPAPGQLEQQTPEGNVPGGLPAEFWDYTEPFLNPAIAAEHGSAVALAHKSAEVPLGTVLRTRQLFEEQRKQEEQRMHEEQRMREEQRMHEEQRTQEGSPLAQEVNDIAELPATELAELPATPLKLDQGHERSETQVSVETSQSLTVALKNSAEEAKAADESGLDETETTDEMVQMINSLTDRSMNNNTGRSANTAEKDHDLTRSCVSDSYARRTAATLSASRTSNQERPRSCVEPTELSQYRMNAKSRPSSTGADTFPGARTNGSQSLTEPALASPETTSTFGFGLASTPSSSFRPLSQTEEPSQSASEFARKFSLRLSGPKGKGIQVRPEPQEDAARGSPTPRASISSYGTAPSRSVTSGALSAGTQVSKDELSNRRDTVGRSMQTLDPSDSSQDSTDTVRGVAGPSSKGKGKKAVLSYPPSQLPGLKDASNEQSLRKQLDKEDVTFRPSTSMSDPDAAVMQRAREVKMMTLEEARAIPSLNFSANDLIKKMNESMKRRAASRASLSSLGGLLAVDDTLDDHTCESRERYRSVFGGLDTNNFALDSTPSQIVSNGVGRSLSMDAAGISTSSPSSTSRPMSPQHEELFSQLRDFSIPDVGDGIKKVLEECGLKMQGNQVVVDENSKKEGGHERRVTDARNLIEARAKTLNAARSSARLRPLPGQQSLVPIADALYEGLKAEICAEAAKRASMCGSKSDENENDASNSSGDTQYKSARTSSSSVGEGRDDDTTPTPGKLRPWSLEHSYPWEETQSVDITLRQPDDEALRSPTPMPRSHPSRQRAGSNASSHAGLPGHARGDSKSGNYHARRASRPSTSHDSASHKRKLSITRGVYSSLDKIGAHKRSDKHGLSGYDHSMGGNKLPTADEADEFGHNHHHGRPSRVTDRSGFAMGPHLFSGDEHNTTVDPGDRYPTTSLSTPLADLARFHPDADEYDADADLGPQSSQPSLLLGGGHGHHHGTLRINGGPAGRHFGSMRKRLSTLAATLRLRSPSAAGSSIGALNAAGVAPELYGGPSGGGGGGELGGSSSNNGSGSGSNDATTTLAAAAAAAYYRDHASGMSAAQYHRLHVKESLKQSWYRLIRLLNLHRERRGGDGDGQGGGEGASARSSARATTPSEDGSVMPPSVPRTVVVSRGE</sequence>
<feature type="region of interest" description="Disordered" evidence="1">
    <location>
        <begin position="1"/>
        <end position="100"/>
    </location>
</feature>
<feature type="compositionally biased region" description="Low complexity" evidence="1">
    <location>
        <begin position="86"/>
        <end position="100"/>
    </location>
</feature>
<feature type="compositionally biased region" description="Basic and acidic residues" evidence="1">
    <location>
        <begin position="1206"/>
        <end position="1218"/>
    </location>
</feature>
<protein>
    <submittedName>
        <fullName evidence="2">Uncharacterized protein</fullName>
    </submittedName>
</protein>
<feature type="compositionally biased region" description="Low complexity" evidence="1">
    <location>
        <begin position="520"/>
        <end position="532"/>
    </location>
</feature>
<feature type="region of interest" description="Disordered" evidence="1">
    <location>
        <begin position="1398"/>
        <end position="1445"/>
    </location>
</feature>
<feature type="region of interest" description="Disordered" evidence="1">
    <location>
        <begin position="872"/>
        <end position="891"/>
    </location>
</feature>
<feature type="compositionally biased region" description="Polar residues" evidence="1">
    <location>
        <begin position="489"/>
        <end position="502"/>
    </location>
</feature>
<feature type="compositionally biased region" description="Basic and acidic residues" evidence="1">
    <location>
        <begin position="744"/>
        <end position="755"/>
    </location>
</feature>
<evidence type="ECO:0000313" key="3">
    <source>
        <dbReference type="Proteomes" id="UP000799766"/>
    </source>
</evidence>